<keyword evidence="3" id="KW-1185">Reference proteome</keyword>
<name>A0ABU4IDJ7_9VIBR</name>
<reference evidence="2 3" key="1">
    <citation type="submission" date="2023-11" db="EMBL/GenBank/DDBJ databases">
        <title>Plant-associative lifestyle of Vibrio porteresiae and its evolutionary dynamics.</title>
        <authorList>
            <person name="Rameshkumar N."/>
            <person name="Kirti K."/>
        </authorList>
    </citation>
    <scope>NUCLEOTIDE SEQUENCE [LARGE SCALE GENOMIC DNA]</scope>
    <source>
        <strain evidence="2 3">MSSRF60</strain>
    </source>
</reference>
<dbReference type="RefSeq" id="WP_102940617.1">
    <property type="nucleotide sequence ID" value="NZ_AP024893.1"/>
</dbReference>
<proteinExistence type="predicted"/>
<dbReference type="EMBL" id="JAWRCN010000001">
    <property type="protein sequence ID" value="MDW6016648.1"/>
    <property type="molecule type" value="Genomic_DNA"/>
</dbReference>
<organism evidence="2 3">
    <name type="scientific">Vibrio plantisponsor</name>
    <dbReference type="NCBI Taxonomy" id="664643"/>
    <lineage>
        <taxon>Bacteria</taxon>
        <taxon>Pseudomonadati</taxon>
        <taxon>Pseudomonadota</taxon>
        <taxon>Gammaproteobacteria</taxon>
        <taxon>Vibrionales</taxon>
        <taxon>Vibrionaceae</taxon>
        <taxon>Vibrio</taxon>
    </lineage>
</organism>
<dbReference type="Gene3D" id="2.60.120.1230">
    <property type="match status" value="1"/>
</dbReference>
<evidence type="ECO:0000259" key="1">
    <source>
        <dbReference type="Pfam" id="PF20944"/>
    </source>
</evidence>
<dbReference type="Proteomes" id="UP001272325">
    <property type="component" value="Unassembled WGS sequence"/>
</dbReference>
<comment type="caution">
    <text evidence="2">The sequence shown here is derived from an EMBL/GenBank/DDBJ whole genome shotgun (WGS) entry which is preliminary data.</text>
</comment>
<dbReference type="Pfam" id="PF20944">
    <property type="entry name" value="StcE_b-sandwich"/>
    <property type="match status" value="1"/>
</dbReference>
<sequence length="498" mass="55036">MKKLIAISILIALFGCSEDKKDTSQEVSDDITTINNVKTNEVAFSAASMDLISTTNVTIQSIVSVSQPSIVDLNNIVITAGELINNTPYEIDQLTLTNGSNTHWVTLSSTLPKYSKGNIGSEWDGYYLLNQTPLANSTFEYESSVVLENYPNSVHSNSEQRLTGERVQMYDRFMTNAPSTLSEVTAHLTDICSDNSDCSSYGESVINYAADTYYAKSVSGMNSRIWIDTDVWGLGSLTSLNFTSSTKNGNMNIWMHPTLIGNVHSESVSSQMASWQAFVHELYHNYGFTHDSGWASSNGVDDMFGEKVVNRYLPTYGDKLILSDTIIQQYEKTANLTYTFKLGLSESADKISVRLLSTKDLSATVTKSGSDFTVTFTEIPETDVYVSFYSDNSLQMSSVVLNKFILNVASATSMSSFDDEISTWLSEYDVINVTTYDGVWRSEFTLPSTDVDTGKVINFKASATYSSTVYHDGSGDVITTGNSVSYRFNGFLWEKTTQ</sequence>
<protein>
    <recommendedName>
        <fullName evidence="1">Metalloprotease StcE beta-sandwich domain-containing protein</fullName>
    </recommendedName>
</protein>
<gene>
    <name evidence="2" type="ORF">SBW85_02540</name>
</gene>
<accession>A0ABU4IDJ7</accession>
<evidence type="ECO:0000313" key="3">
    <source>
        <dbReference type="Proteomes" id="UP001272325"/>
    </source>
</evidence>
<dbReference type="PROSITE" id="PS51257">
    <property type="entry name" value="PROKAR_LIPOPROTEIN"/>
    <property type="match status" value="1"/>
</dbReference>
<dbReference type="InterPro" id="IPR048990">
    <property type="entry name" value="StcE_b-sandwich"/>
</dbReference>
<feature type="domain" description="Metalloprotease StcE beta-sandwich" evidence="1">
    <location>
        <begin position="429"/>
        <end position="489"/>
    </location>
</feature>
<evidence type="ECO:0000313" key="2">
    <source>
        <dbReference type="EMBL" id="MDW6016648.1"/>
    </source>
</evidence>